<dbReference type="VEuPathDB" id="FungiDB:GGTG_05595"/>
<dbReference type="eggNOG" id="KOG4157">
    <property type="taxonomic scope" value="Eukaryota"/>
</dbReference>
<evidence type="ECO:0000313" key="9">
    <source>
        <dbReference type="EMBL" id="EJT75663.1"/>
    </source>
</evidence>
<evidence type="ECO:0000313" key="11">
    <source>
        <dbReference type="Proteomes" id="UP000006039"/>
    </source>
</evidence>
<dbReference type="Pfam" id="PF01822">
    <property type="entry name" value="WSC"/>
    <property type="match status" value="1"/>
</dbReference>
<dbReference type="PANTHER" id="PTHR15549:SF27">
    <property type="entry name" value="CHITIN-BINDING TYPE-1 DOMAIN-CONTAINING PROTEIN"/>
    <property type="match status" value="1"/>
</dbReference>
<keyword evidence="3 6" id="KW-1133">Transmembrane helix</keyword>
<keyword evidence="4 6" id="KW-0472">Membrane</keyword>
<evidence type="ECO:0000256" key="7">
    <source>
        <dbReference type="SAM" id="SignalP"/>
    </source>
</evidence>
<evidence type="ECO:0000256" key="2">
    <source>
        <dbReference type="ARBA" id="ARBA00022692"/>
    </source>
</evidence>
<dbReference type="SMART" id="SM00321">
    <property type="entry name" value="WSC"/>
    <property type="match status" value="1"/>
</dbReference>
<accession>J3NWD1</accession>
<feature type="domain" description="WSC" evidence="8">
    <location>
        <begin position="43"/>
        <end position="134"/>
    </location>
</feature>
<dbReference type="HOGENOM" id="CLU_024893_0_0_1"/>
<dbReference type="InterPro" id="IPR002889">
    <property type="entry name" value="WSC_carb-bd"/>
</dbReference>
<reference evidence="9" key="2">
    <citation type="submission" date="2010-07" db="EMBL/GenBank/DDBJ databases">
        <authorList>
            <consortium name="The Broad Institute Genome Sequencing Platform"/>
            <consortium name="Broad Institute Genome Sequencing Center for Infectious Disease"/>
            <person name="Ma L.-J."/>
            <person name="Dead R."/>
            <person name="Young S."/>
            <person name="Zeng Q."/>
            <person name="Koehrsen M."/>
            <person name="Alvarado L."/>
            <person name="Berlin A."/>
            <person name="Chapman S.B."/>
            <person name="Chen Z."/>
            <person name="Freedman E."/>
            <person name="Gellesch M."/>
            <person name="Goldberg J."/>
            <person name="Griggs A."/>
            <person name="Gujja S."/>
            <person name="Heilman E.R."/>
            <person name="Heiman D."/>
            <person name="Hepburn T."/>
            <person name="Howarth C."/>
            <person name="Jen D."/>
            <person name="Larson L."/>
            <person name="Mehta T."/>
            <person name="Neiman D."/>
            <person name="Pearson M."/>
            <person name="Roberts A."/>
            <person name="Saif S."/>
            <person name="Shea T."/>
            <person name="Shenoy N."/>
            <person name="Sisk P."/>
            <person name="Stolte C."/>
            <person name="Sykes S."/>
            <person name="Walk T."/>
            <person name="White J."/>
            <person name="Yandava C."/>
            <person name="Haas B."/>
            <person name="Nusbaum C."/>
            <person name="Birren B."/>
        </authorList>
    </citation>
    <scope>NUCLEOTIDE SEQUENCE</scope>
    <source>
        <strain evidence="9">R3-111a-1</strain>
    </source>
</reference>
<dbReference type="GO" id="GO:0071944">
    <property type="term" value="C:cell periphery"/>
    <property type="evidence" value="ECO:0007669"/>
    <property type="project" value="UniProtKB-ARBA"/>
</dbReference>
<keyword evidence="2 6" id="KW-0812">Transmembrane</keyword>
<evidence type="ECO:0000256" key="5">
    <source>
        <dbReference type="SAM" id="MobiDB-lite"/>
    </source>
</evidence>
<dbReference type="STRING" id="644352.J3NWD1"/>
<dbReference type="GO" id="GO:0016020">
    <property type="term" value="C:membrane"/>
    <property type="evidence" value="ECO:0007669"/>
    <property type="project" value="UniProtKB-SubCell"/>
</dbReference>
<protein>
    <recommendedName>
        <fullName evidence="8">WSC domain-containing protein</fullName>
    </recommendedName>
</protein>
<reference evidence="10" key="5">
    <citation type="submission" date="2018-04" db="UniProtKB">
        <authorList>
            <consortium name="EnsemblFungi"/>
        </authorList>
    </citation>
    <scope>IDENTIFICATION</scope>
    <source>
        <strain evidence="10">R3-111a-1</strain>
    </source>
</reference>
<sequence>MQCFTIATAVVALFAGAVIADPPTPGQTEKGLQRKPMRPIPNDATVHGCYSSGAGLQLVDKAVKFNTMGECGVKICNVMGYKVGASYQGTQCWCGNTYPPGSKLVDDKQCNIPCPGYDWDACGGPSAFTVYNTGIDLYGVENATETVSSTTSSSATPKPTESTADAAPVQTTSAPPESSNSGSGNTAAIAAGVVIGVLAMAAAAGGLWFLLRRRRNREIEEEHRRNAAVNAFIHGNKPGSSGGVSMTDSRMDPVMAQRRMSDGSIADNQDYSRRILRVTNA</sequence>
<evidence type="ECO:0000256" key="4">
    <source>
        <dbReference type="ARBA" id="ARBA00023136"/>
    </source>
</evidence>
<organism evidence="9">
    <name type="scientific">Gaeumannomyces tritici (strain R3-111a-1)</name>
    <name type="common">Wheat and barley take-all root rot fungus</name>
    <name type="synonym">Gaeumannomyces graminis var. tritici</name>
    <dbReference type="NCBI Taxonomy" id="644352"/>
    <lineage>
        <taxon>Eukaryota</taxon>
        <taxon>Fungi</taxon>
        <taxon>Dikarya</taxon>
        <taxon>Ascomycota</taxon>
        <taxon>Pezizomycotina</taxon>
        <taxon>Sordariomycetes</taxon>
        <taxon>Sordariomycetidae</taxon>
        <taxon>Magnaporthales</taxon>
        <taxon>Magnaporthaceae</taxon>
        <taxon>Gaeumannomyces</taxon>
    </lineage>
</organism>
<evidence type="ECO:0000313" key="10">
    <source>
        <dbReference type="EnsemblFungi" id="EJT75663"/>
    </source>
</evidence>
<dbReference type="Proteomes" id="UP000006039">
    <property type="component" value="Unassembled WGS sequence"/>
</dbReference>
<dbReference type="PROSITE" id="PS51212">
    <property type="entry name" value="WSC"/>
    <property type="match status" value="1"/>
</dbReference>
<dbReference type="OrthoDB" id="2019572at2759"/>
<dbReference type="GeneID" id="20346053"/>
<evidence type="ECO:0000256" key="3">
    <source>
        <dbReference type="ARBA" id="ARBA00022989"/>
    </source>
</evidence>
<gene>
    <name evidence="10" type="primary">20346053</name>
    <name evidence="9" type="ORF">GGTG_05595</name>
</gene>
<feature type="transmembrane region" description="Helical" evidence="6">
    <location>
        <begin position="187"/>
        <end position="211"/>
    </location>
</feature>
<dbReference type="PANTHER" id="PTHR15549">
    <property type="entry name" value="PAIRED IMMUNOGLOBULIN-LIKE TYPE 2 RECEPTOR"/>
    <property type="match status" value="1"/>
</dbReference>
<feature type="compositionally biased region" description="Low complexity" evidence="5">
    <location>
        <begin position="148"/>
        <end position="163"/>
    </location>
</feature>
<dbReference type="InterPro" id="IPR051694">
    <property type="entry name" value="Immunoregulatory_rcpt-like"/>
</dbReference>
<keyword evidence="7" id="KW-0732">Signal</keyword>
<evidence type="ECO:0000256" key="1">
    <source>
        <dbReference type="ARBA" id="ARBA00004167"/>
    </source>
</evidence>
<dbReference type="RefSeq" id="XP_009221663.1">
    <property type="nucleotide sequence ID" value="XM_009223399.1"/>
</dbReference>
<proteinExistence type="predicted"/>
<name>J3NWD1_GAET3</name>
<comment type="subcellular location">
    <subcellularLocation>
        <location evidence="1">Membrane</location>
        <topology evidence="1">Single-pass membrane protein</topology>
    </subcellularLocation>
</comment>
<feature type="region of interest" description="Disordered" evidence="5">
    <location>
        <begin position="148"/>
        <end position="184"/>
    </location>
</feature>
<reference evidence="11" key="1">
    <citation type="submission" date="2010-07" db="EMBL/GenBank/DDBJ databases">
        <title>The genome sequence of Gaeumannomyces graminis var. tritici strain R3-111a-1.</title>
        <authorList>
            <consortium name="The Broad Institute Genome Sequencing Platform"/>
            <person name="Ma L.-J."/>
            <person name="Dead R."/>
            <person name="Young S."/>
            <person name="Zeng Q."/>
            <person name="Koehrsen M."/>
            <person name="Alvarado L."/>
            <person name="Berlin A."/>
            <person name="Chapman S.B."/>
            <person name="Chen Z."/>
            <person name="Freedman E."/>
            <person name="Gellesch M."/>
            <person name="Goldberg J."/>
            <person name="Griggs A."/>
            <person name="Gujja S."/>
            <person name="Heilman E.R."/>
            <person name="Heiman D."/>
            <person name="Hepburn T."/>
            <person name="Howarth C."/>
            <person name="Jen D."/>
            <person name="Larson L."/>
            <person name="Mehta T."/>
            <person name="Neiman D."/>
            <person name="Pearson M."/>
            <person name="Roberts A."/>
            <person name="Saif S."/>
            <person name="Shea T."/>
            <person name="Shenoy N."/>
            <person name="Sisk P."/>
            <person name="Stolte C."/>
            <person name="Sykes S."/>
            <person name="Walk T."/>
            <person name="White J."/>
            <person name="Yandava C."/>
            <person name="Haas B."/>
            <person name="Nusbaum C."/>
            <person name="Birren B."/>
        </authorList>
    </citation>
    <scope>NUCLEOTIDE SEQUENCE [LARGE SCALE GENOMIC DNA]</scope>
    <source>
        <strain evidence="11">R3-111a-1</strain>
    </source>
</reference>
<dbReference type="AlphaFoldDB" id="J3NWD1"/>
<feature type="signal peptide" evidence="7">
    <location>
        <begin position="1"/>
        <end position="20"/>
    </location>
</feature>
<keyword evidence="11" id="KW-1185">Reference proteome</keyword>
<dbReference type="EMBL" id="GL385397">
    <property type="protein sequence ID" value="EJT75663.1"/>
    <property type="molecule type" value="Genomic_DNA"/>
</dbReference>
<feature type="compositionally biased region" description="Polar residues" evidence="5">
    <location>
        <begin position="169"/>
        <end position="184"/>
    </location>
</feature>
<feature type="chain" id="PRO_5015094567" description="WSC domain-containing protein" evidence="7">
    <location>
        <begin position="21"/>
        <end position="281"/>
    </location>
</feature>
<reference evidence="10" key="4">
    <citation type="journal article" date="2015" name="G3 (Bethesda)">
        <title>Genome sequences of three phytopathogenic species of the Magnaporthaceae family of fungi.</title>
        <authorList>
            <person name="Okagaki L.H."/>
            <person name="Nunes C.C."/>
            <person name="Sailsbery J."/>
            <person name="Clay B."/>
            <person name="Brown D."/>
            <person name="John T."/>
            <person name="Oh Y."/>
            <person name="Young N."/>
            <person name="Fitzgerald M."/>
            <person name="Haas B.J."/>
            <person name="Zeng Q."/>
            <person name="Young S."/>
            <person name="Adiconis X."/>
            <person name="Fan L."/>
            <person name="Levin J.Z."/>
            <person name="Mitchell T.K."/>
            <person name="Okubara P.A."/>
            <person name="Farman M.L."/>
            <person name="Kohn L.M."/>
            <person name="Birren B."/>
            <person name="Ma L.-J."/>
            <person name="Dean R.A."/>
        </authorList>
    </citation>
    <scope>NUCLEOTIDE SEQUENCE</scope>
    <source>
        <strain evidence="10">R3-111a-1</strain>
    </source>
</reference>
<evidence type="ECO:0000259" key="8">
    <source>
        <dbReference type="PROSITE" id="PS51212"/>
    </source>
</evidence>
<dbReference type="EnsemblFungi" id="EJT75663">
    <property type="protein sequence ID" value="EJT75663"/>
    <property type="gene ID" value="GGTG_05595"/>
</dbReference>
<evidence type="ECO:0000256" key="6">
    <source>
        <dbReference type="SAM" id="Phobius"/>
    </source>
</evidence>
<reference evidence="9" key="3">
    <citation type="submission" date="2010-09" db="EMBL/GenBank/DDBJ databases">
        <title>Annotation of Gaeumannomyces graminis var. tritici R3-111a-1.</title>
        <authorList>
            <consortium name="The Broad Institute Genome Sequencing Platform"/>
            <person name="Ma L.-J."/>
            <person name="Dead R."/>
            <person name="Young S.K."/>
            <person name="Zeng Q."/>
            <person name="Gargeya S."/>
            <person name="Fitzgerald M."/>
            <person name="Haas B."/>
            <person name="Abouelleil A."/>
            <person name="Alvarado L."/>
            <person name="Arachchi H.M."/>
            <person name="Berlin A."/>
            <person name="Brown A."/>
            <person name="Chapman S.B."/>
            <person name="Chen Z."/>
            <person name="Dunbar C."/>
            <person name="Freedman E."/>
            <person name="Gearin G."/>
            <person name="Gellesch M."/>
            <person name="Goldberg J."/>
            <person name="Griggs A."/>
            <person name="Gujja S."/>
            <person name="Heiman D."/>
            <person name="Howarth C."/>
            <person name="Larson L."/>
            <person name="Lui A."/>
            <person name="MacDonald P.J.P."/>
            <person name="Mehta T."/>
            <person name="Montmayeur A."/>
            <person name="Murphy C."/>
            <person name="Neiman D."/>
            <person name="Pearson M."/>
            <person name="Priest M."/>
            <person name="Roberts A."/>
            <person name="Saif S."/>
            <person name="Shea T."/>
            <person name="Shenoy N."/>
            <person name="Sisk P."/>
            <person name="Stolte C."/>
            <person name="Sykes S."/>
            <person name="Yandava C."/>
            <person name="Wortman J."/>
            <person name="Nusbaum C."/>
            <person name="Birren B."/>
        </authorList>
    </citation>
    <scope>NUCLEOTIDE SEQUENCE</scope>
    <source>
        <strain evidence="9">R3-111a-1</strain>
    </source>
</reference>